<feature type="transmembrane region" description="Helical" evidence="6">
    <location>
        <begin position="177"/>
        <end position="203"/>
    </location>
</feature>
<proteinExistence type="predicted"/>
<evidence type="ECO:0000313" key="8">
    <source>
        <dbReference type="Proteomes" id="UP000006671"/>
    </source>
</evidence>
<evidence type="ECO:0000256" key="6">
    <source>
        <dbReference type="SAM" id="Phobius"/>
    </source>
</evidence>
<evidence type="ECO:0000256" key="3">
    <source>
        <dbReference type="ARBA" id="ARBA00022989"/>
    </source>
</evidence>
<feature type="transmembrane region" description="Helical" evidence="6">
    <location>
        <begin position="66"/>
        <end position="89"/>
    </location>
</feature>
<dbReference type="AlphaFoldDB" id="D2V9X9"/>
<keyword evidence="8" id="KW-1185">Reference proteome</keyword>
<protein>
    <submittedName>
        <fullName evidence="7">Predicted protein</fullName>
    </submittedName>
</protein>
<evidence type="ECO:0000313" key="7">
    <source>
        <dbReference type="EMBL" id="EFC46329.1"/>
    </source>
</evidence>
<dbReference type="InterPro" id="IPR007273">
    <property type="entry name" value="SCAMP"/>
</dbReference>
<comment type="subcellular location">
    <subcellularLocation>
        <location evidence="1">Membrane</location>
        <topology evidence="1">Multi-pass membrane protein</topology>
    </subcellularLocation>
</comment>
<dbReference type="eggNOG" id="ENOG502RZCT">
    <property type="taxonomic scope" value="Eukaryota"/>
</dbReference>
<dbReference type="GO" id="GO:0032588">
    <property type="term" value="C:trans-Golgi network membrane"/>
    <property type="evidence" value="ECO:0007669"/>
    <property type="project" value="TreeGrafter"/>
</dbReference>
<dbReference type="RefSeq" id="XP_002679073.1">
    <property type="nucleotide sequence ID" value="XM_002679027.1"/>
</dbReference>
<dbReference type="InParanoid" id="D2V9X9"/>
<feature type="compositionally biased region" description="Acidic residues" evidence="5">
    <location>
        <begin position="17"/>
        <end position="31"/>
    </location>
</feature>
<dbReference type="EMBL" id="GG738859">
    <property type="protein sequence ID" value="EFC46329.1"/>
    <property type="molecule type" value="Genomic_DNA"/>
</dbReference>
<reference evidence="7 8" key="1">
    <citation type="journal article" date="2010" name="Cell">
        <title>The genome of Naegleria gruberi illuminates early eukaryotic versatility.</title>
        <authorList>
            <person name="Fritz-Laylin L.K."/>
            <person name="Prochnik S.E."/>
            <person name="Ginger M.L."/>
            <person name="Dacks J.B."/>
            <person name="Carpenter M.L."/>
            <person name="Field M.C."/>
            <person name="Kuo A."/>
            <person name="Paredez A."/>
            <person name="Chapman J."/>
            <person name="Pham J."/>
            <person name="Shu S."/>
            <person name="Neupane R."/>
            <person name="Cipriano M."/>
            <person name="Mancuso J."/>
            <person name="Tu H."/>
            <person name="Salamov A."/>
            <person name="Lindquist E."/>
            <person name="Shapiro H."/>
            <person name="Lucas S."/>
            <person name="Grigoriev I.V."/>
            <person name="Cande W.Z."/>
            <person name="Fulton C."/>
            <person name="Rokhsar D.S."/>
            <person name="Dawson S.C."/>
        </authorList>
    </citation>
    <scope>NUCLEOTIDE SEQUENCE [LARGE SCALE GENOMIC DNA]</scope>
    <source>
        <strain evidence="7 8">NEG-M</strain>
    </source>
</reference>
<dbReference type="VEuPathDB" id="AmoebaDB:NAEGRDRAFT_65666"/>
<dbReference type="OMA" id="HKNSARY"/>
<feature type="transmembrane region" description="Helical" evidence="6">
    <location>
        <begin position="133"/>
        <end position="157"/>
    </location>
</feature>
<feature type="transmembrane region" description="Helical" evidence="6">
    <location>
        <begin position="95"/>
        <end position="121"/>
    </location>
</feature>
<organism evidence="8">
    <name type="scientific">Naegleria gruberi</name>
    <name type="common">Amoeba</name>
    <dbReference type="NCBI Taxonomy" id="5762"/>
    <lineage>
        <taxon>Eukaryota</taxon>
        <taxon>Discoba</taxon>
        <taxon>Heterolobosea</taxon>
        <taxon>Tetramitia</taxon>
        <taxon>Eutetramitia</taxon>
        <taxon>Vahlkampfiidae</taxon>
        <taxon>Naegleria</taxon>
    </lineage>
</organism>
<evidence type="ECO:0000256" key="5">
    <source>
        <dbReference type="SAM" id="MobiDB-lite"/>
    </source>
</evidence>
<dbReference type="GO" id="GO:0015031">
    <property type="term" value="P:protein transport"/>
    <property type="evidence" value="ECO:0007669"/>
    <property type="project" value="InterPro"/>
</dbReference>
<gene>
    <name evidence="7" type="ORF">NAEGRDRAFT_65666</name>
</gene>
<accession>D2V9X9</accession>
<dbReference type="OrthoDB" id="242866at2759"/>
<dbReference type="PANTHER" id="PTHR10687:SF2">
    <property type="entry name" value="SECRETORY CARRIER-ASSOCIATED MEMBRANE PROTEIN"/>
    <property type="match status" value="1"/>
</dbReference>
<dbReference type="PANTHER" id="PTHR10687">
    <property type="entry name" value="SECRETORY CARRIER-ASSOCIATED MEMBRANE PROTEIN SCAMP"/>
    <property type="match status" value="1"/>
</dbReference>
<dbReference type="GeneID" id="8859446"/>
<dbReference type="Pfam" id="PF04144">
    <property type="entry name" value="SCAMP"/>
    <property type="match status" value="1"/>
</dbReference>
<sequence length="240" mass="26342">MNYVKGLFGKKQTASEETNDNESAASEEEVEQPQQKKVKNFPPCYPIVYHSISACGRKKYLALMGLGEYIAFIIIAILNIVGLIIALVTSRVYDYIGGVALGGCYIIFYPVIAFFAQYWLTYGACAHKNSARYVLAFISYLVGIIFSLFMAIGVPSMGACGLVGALQLITKSDGTFAMIYSFIMAAVWAFNVVYQVIIVLLLYRHFNEEGSSLGRAKDQIMAFFVKRSLTSTISGVTGGN</sequence>
<dbReference type="GO" id="GO:0055038">
    <property type="term" value="C:recycling endosome membrane"/>
    <property type="evidence" value="ECO:0007669"/>
    <property type="project" value="TreeGrafter"/>
</dbReference>
<dbReference type="Proteomes" id="UP000006671">
    <property type="component" value="Unassembled WGS sequence"/>
</dbReference>
<evidence type="ECO:0000256" key="2">
    <source>
        <dbReference type="ARBA" id="ARBA00022692"/>
    </source>
</evidence>
<name>D2V9X9_NAEGR</name>
<evidence type="ECO:0000256" key="1">
    <source>
        <dbReference type="ARBA" id="ARBA00004141"/>
    </source>
</evidence>
<keyword evidence="4 6" id="KW-0472">Membrane</keyword>
<evidence type="ECO:0000256" key="4">
    <source>
        <dbReference type="ARBA" id="ARBA00023136"/>
    </source>
</evidence>
<feature type="region of interest" description="Disordered" evidence="5">
    <location>
        <begin position="1"/>
        <end position="35"/>
    </location>
</feature>
<dbReference type="KEGG" id="ngr:NAEGRDRAFT_65666"/>
<keyword evidence="3 6" id="KW-1133">Transmembrane helix</keyword>
<keyword evidence="2 6" id="KW-0812">Transmembrane</keyword>